<keyword evidence="2" id="KW-0614">Plasmid</keyword>
<dbReference type="EMBL" id="CP121310">
    <property type="protein sequence ID" value="WFP94423.1"/>
    <property type="molecule type" value="Genomic_DNA"/>
</dbReference>
<evidence type="ECO:0000313" key="3">
    <source>
        <dbReference type="Proteomes" id="UP001214094"/>
    </source>
</evidence>
<evidence type="ECO:0000256" key="1">
    <source>
        <dbReference type="SAM" id="Phobius"/>
    </source>
</evidence>
<keyword evidence="1" id="KW-0812">Transmembrane</keyword>
<evidence type="ECO:0000313" key="2">
    <source>
        <dbReference type="EMBL" id="WFP94423.1"/>
    </source>
</evidence>
<keyword evidence="1" id="KW-0472">Membrane</keyword>
<feature type="transmembrane region" description="Helical" evidence="1">
    <location>
        <begin position="6"/>
        <end position="33"/>
    </location>
</feature>
<dbReference type="Proteomes" id="UP001214094">
    <property type="component" value="Plasmid unnamedB"/>
</dbReference>
<proteinExistence type="predicted"/>
<geneLocation type="plasmid" evidence="2 3">
    <name>unnamedB</name>
</geneLocation>
<sequence>MTRGPLLRFLIRSILSALFLAAFLAGPAIILILTSDRIAM</sequence>
<keyword evidence="1" id="KW-1133">Transmembrane helix</keyword>
<dbReference type="RefSeq" id="WP_255382254.1">
    <property type="nucleotide sequence ID" value="NZ_CAXURO020000003.1"/>
</dbReference>
<reference evidence="2 3" key="1">
    <citation type="submission" date="2023-03" db="EMBL/GenBank/DDBJ databases">
        <title>Comparative genome and transcriptome analysis combination mining strategies for increasing vitamin B12 production of Ensifer adhaerens strain.</title>
        <authorList>
            <person name="Yongheng L."/>
        </authorList>
    </citation>
    <scope>NUCLEOTIDE SEQUENCE [LARGE SCALE GENOMIC DNA]</scope>
    <source>
        <strain evidence="2 3">Casida A-T305</strain>
        <plasmid evidence="2 3">unnamedB</plasmid>
    </source>
</reference>
<protein>
    <recommendedName>
        <fullName evidence="4">ABC transporter permease</fullName>
    </recommendedName>
</protein>
<name>A0ABY8HQS5_ENSAD</name>
<keyword evidence="3" id="KW-1185">Reference proteome</keyword>
<dbReference type="GeneID" id="74309054"/>
<gene>
    <name evidence="2" type="ORF">P4B07_31940</name>
</gene>
<evidence type="ECO:0008006" key="4">
    <source>
        <dbReference type="Google" id="ProtNLM"/>
    </source>
</evidence>
<organism evidence="2 3">
    <name type="scientific">Ensifer adhaerens</name>
    <name type="common">Sinorhizobium morelense</name>
    <dbReference type="NCBI Taxonomy" id="106592"/>
    <lineage>
        <taxon>Bacteria</taxon>
        <taxon>Pseudomonadati</taxon>
        <taxon>Pseudomonadota</taxon>
        <taxon>Alphaproteobacteria</taxon>
        <taxon>Hyphomicrobiales</taxon>
        <taxon>Rhizobiaceae</taxon>
        <taxon>Sinorhizobium/Ensifer group</taxon>
        <taxon>Ensifer</taxon>
    </lineage>
</organism>
<accession>A0ABY8HQS5</accession>